<proteinExistence type="predicted"/>
<keyword evidence="3" id="KW-1185">Reference proteome</keyword>
<reference evidence="2" key="1">
    <citation type="journal article" date="2019" name="bioRxiv">
        <title>The Genome of the Zebra Mussel, Dreissena polymorpha: A Resource for Invasive Species Research.</title>
        <authorList>
            <person name="McCartney M.A."/>
            <person name="Auch B."/>
            <person name="Kono T."/>
            <person name="Mallez S."/>
            <person name="Zhang Y."/>
            <person name="Obille A."/>
            <person name="Becker A."/>
            <person name="Abrahante J.E."/>
            <person name="Garbe J."/>
            <person name="Badalamenti J.P."/>
            <person name="Herman A."/>
            <person name="Mangelson H."/>
            <person name="Liachko I."/>
            <person name="Sullivan S."/>
            <person name="Sone E.D."/>
            <person name="Koren S."/>
            <person name="Silverstein K.A.T."/>
            <person name="Beckman K.B."/>
            <person name="Gohl D.M."/>
        </authorList>
    </citation>
    <scope>NUCLEOTIDE SEQUENCE</scope>
    <source>
        <strain evidence="2">Duluth1</strain>
        <tissue evidence="2">Whole animal</tissue>
    </source>
</reference>
<evidence type="ECO:0000313" key="2">
    <source>
        <dbReference type="EMBL" id="KAH3866047.1"/>
    </source>
</evidence>
<evidence type="ECO:0000256" key="1">
    <source>
        <dbReference type="SAM" id="MobiDB-lite"/>
    </source>
</evidence>
<accession>A0A9D4LVV3</accession>
<name>A0A9D4LVV3_DREPO</name>
<evidence type="ECO:0000313" key="3">
    <source>
        <dbReference type="Proteomes" id="UP000828390"/>
    </source>
</evidence>
<sequence>MSYIPQVVKNEEEEQDFDDEDTEDIKLLPPKMSINLKSADGLQVTMTKACLESLTNLGKVSVVKDHGYIGNLYGVYRKNHGK</sequence>
<dbReference type="AlphaFoldDB" id="A0A9D4LVV3"/>
<gene>
    <name evidence="2" type="ORF">DPMN_029098</name>
</gene>
<dbReference type="EMBL" id="JAIWYP010000002">
    <property type="protein sequence ID" value="KAH3866047.1"/>
    <property type="molecule type" value="Genomic_DNA"/>
</dbReference>
<dbReference type="Proteomes" id="UP000828390">
    <property type="component" value="Unassembled WGS sequence"/>
</dbReference>
<protein>
    <submittedName>
        <fullName evidence="2">Uncharacterized protein</fullName>
    </submittedName>
</protein>
<feature type="region of interest" description="Disordered" evidence="1">
    <location>
        <begin position="1"/>
        <end position="22"/>
    </location>
</feature>
<comment type="caution">
    <text evidence="2">The sequence shown here is derived from an EMBL/GenBank/DDBJ whole genome shotgun (WGS) entry which is preliminary data.</text>
</comment>
<feature type="compositionally biased region" description="Acidic residues" evidence="1">
    <location>
        <begin position="11"/>
        <end position="22"/>
    </location>
</feature>
<organism evidence="2 3">
    <name type="scientific">Dreissena polymorpha</name>
    <name type="common">Zebra mussel</name>
    <name type="synonym">Mytilus polymorpha</name>
    <dbReference type="NCBI Taxonomy" id="45954"/>
    <lineage>
        <taxon>Eukaryota</taxon>
        <taxon>Metazoa</taxon>
        <taxon>Spiralia</taxon>
        <taxon>Lophotrochozoa</taxon>
        <taxon>Mollusca</taxon>
        <taxon>Bivalvia</taxon>
        <taxon>Autobranchia</taxon>
        <taxon>Heteroconchia</taxon>
        <taxon>Euheterodonta</taxon>
        <taxon>Imparidentia</taxon>
        <taxon>Neoheterodontei</taxon>
        <taxon>Myida</taxon>
        <taxon>Dreissenoidea</taxon>
        <taxon>Dreissenidae</taxon>
        <taxon>Dreissena</taxon>
    </lineage>
</organism>
<reference evidence="2" key="2">
    <citation type="submission" date="2020-11" db="EMBL/GenBank/DDBJ databases">
        <authorList>
            <person name="McCartney M.A."/>
            <person name="Auch B."/>
            <person name="Kono T."/>
            <person name="Mallez S."/>
            <person name="Becker A."/>
            <person name="Gohl D.M."/>
            <person name="Silverstein K.A.T."/>
            <person name="Koren S."/>
            <person name="Bechman K.B."/>
            <person name="Herman A."/>
            <person name="Abrahante J.E."/>
            <person name="Garbe J."/>
        </authorList>
    </citation>
    <scope>NUCLEOTIDE SEQUENCE</scope>
    <source>
        <strain evidence="2">Duluth1</strain>
        <tissue evidence="2">Whole animal</tissue>
    </source>
</reference>